<keyword evidence="4 5" id="KW-0503">Monooxygenase</keyword>
<dbReference type="RefSeq" id="WP_136743497.1">
    <property type="nucleotide sequence ID" value="NZ_SUMB01000013.1"/>
</dbReference>
<keyword evidence="5" id="KW-0521">NADP</keyword>
<feature type="domain" description="FAD-binding" evidence="7">
    <location>
        <begin position="8"/>
        <end position="191"/>
    </location>
</feature>
<proteinExistence type="inferred from homology"/>
<dbReference type="InterPro" id="IPR036188">
    <property type="entry name" value="FAD/NAD-bd_sf"/>
</dbReference>
<protein>
    <recommendedName>
        <fullName evidence="5">Flavin-dependent monooxygenase</fullName>
    </recommendedName>
    <alternativeName>
        <fullName evidence="5">TetX monooxygenase</fullName>
        <shortName evidence="5">TetX</shortName>
        <ecNumber evidence="5">1.14.13.-</ecNumber>
    </alternativeName>
</protein>
<dbReference type="InterPro" id="IPR043683">
    <property type="entry name" value="TetX_monooxygenase"/>
</dbReference>
<comment type="catalytic activity">
    <reaction evidence="5">
        <text>a tetracycline + NADPH + O2 + H(+) = an 11a-hydroxytetracycline + NADP(+) + H2O</text>
        <dbReference type="Rhea" id="RHEA:61444"/>
        <dbReference type="ChEBI" id="CHEBI:15377"/>
        <dbReference type="ChEBI" id="CHEBI:15378"/>
        <dbReference type="ChEBI" id="CHEBI:15379"/>
        <dbReference type="ChEBI" id="CHEBI:57783"/>
        <dbReference type="ChEBI" id="CHEBI:58349"/>
        <dbReference type="ChEBI" id="CHEBI:144644"/>
        <dbReference type="ChEBI" id="CHEBI:144645"/>
    </reaction>
</comment>
<comment type="subunit">
    <text evidence="5">Monomer.</text>
</comment>
<dbReference type="OrthoDB" id="3217377at2"/>
<comment type="caution">
    <text evidence="5">Lacks conserved residue(s) required for the propagation of feature annotation.</text>
</comment>
<dbReference type="Proteomes" id="UP000308697">
    <property type="component" value="Unassembled WGS sequence"/>
</dbReference>
<keyword evidence="3 5" id="KW-0560">Oxidoreductase</keyword>
<feature type="binding site" evidence="5">
    <location>
        <position position="106"/>
    </location>
    <ligand>
        <name>FAD</name>
        <dbReference type="ChEBI" id="CHEBI:57692"/>
    </ligand>
</feature>
<feature type="binding site" evidence="5">
    <location>
        <position position="300"/>
    </location>
    <ligand>
        <name>FAD</name>
        <dbReference type="ChEBI" id="CHEBI:57692"/>
    </ligand>
</feature>
<dbReference type="HAMAP" id="MF_00845">
    <property type="entry name" value="TetX_monooxygenase"/>
    <property type="match status" value="1"/>
</dbReference>
<accession>A0A4U0MT09</accession>
<dbReference type="GO" id="GO:0071949">
    <property type="term" value="F:FAD binding"/>
    <property type="evidence" value="ECO:0007669"/>
    <property type="project" value="InterPro"/>
</dbReference>
<evidence type="ECO:0000259" key="7">
    <source>
        <dbReference type="Pfam" id="PF01494"/>
    </source>
</evidence>
<comment type="subcellular location">
    <subcellularLocation>
        <location evidence="5">Cytoplasm</location>
    </subcellularLocation>
</comment>
<sequence length="393" mass="41778">MNPSTPRIAVIGAGPGGLTCARVLQRHGAPVTVFDRDPAADAHPQGGTLVMRPHSGQRALQEAGLDEQFRALARPVGQETRLLDHTGTLLGRTPPPDEEPSPEIDRGELRRLLLDSLAPGTVHWGQYLRTLHPIGDGTHKAEFDDGHTATFDLVIGADGAWSRVRPLLSDDTPHYSGVTFVEAGFDDADTRHPAVARLVGDGGMRALSGSKGLIAQRDGHGRIRVYAAFRGSQDWAAERGLSLDDTEAVRAALLETFAGWDGQLLALLRDNDGGFVNRPLFALPVPHTWPHTPGLTLLGDAAHLMTPLAGTGADLAMLDGCELALALTLPRSPEGGGGAAITDQDAAVRAYEAAMLPRSAEAAESAARALDDALTPDAPHGARHHLLRRFRHH</sequence>
<dbReference type="PRINTS" id="PR00420">
    <property type="entry name" value="RNGMNOXGNASE"/>
</dbReference>
<dbReference type="PANTHER" id="PTHR46972:SF1">
    <property type="entry name" value="FAD DEPENDENT OXIDOREDUCTASE DOMAIN-CONTAINING PROTEIN"/>
    <property type="match status" value="1"/>
</dbReference>
<keyword evidence="5" id="KW-0547">Nucleotide-binding</keyword>
<dbReference type="PANTHER" id="PTHR46972">
    <property type="entry name" value="MONOOXYGENASE ASQM-RELATED"/>
    <property type="match status" value="1"/>
</dbReference>
<keyword evidence="9" id="KW-1185">Reference proteome</keyword>
<dbReference type="GO" id="GO:0005737">
    <property type="term" value="C:cytoplasm"/>
    <property type="evidence" value="ECO:0007669"/>
    <property type="project" value="UniProtKB-SubCell"/>
</dbReference>
<evidence type="ECO:0000256" key="1">
    <source>
        <dbReference type="ARBA" id="ARBA00022630"/>
    </source>
</evidence>
<dbReference type="EC" id="1.14.13.-" evidence="5"/>
<comment type="domain">
    <text evidence="5">Consists of an N-terminal FAD-binding domain with a Rossman fold and a C-terminal substrate-binding domain.</text>
</comment>
<dbReference type="InterPro" id="IPR002938">
    <property type="entry name" value="FAD-bd"/>
</dbReference>
<evidence type="ECO:0000256" key="4">
    <source>
        <dbReference type="ARBA" id="ARBA00023033"/>
    </source>
</evidence>
<dbReference type="Gene3D" id="3.50.50.60">
    <property type="entry name" value="FAD/NAD(P)-binding domain"/>
    <property type="match status" value="1"/>
</dbReference>
<dbReference type="GO" id="GO:0004497">
    <property type="term" value="F:monooxygenase activity"/>
    <property type="evidence" value="ECO:0007669"/>
    <property type="project" value="UniProtKB-UniRule"/>
</dbReference>
<comment type="caution">
    <text evidence="8">The sequence shown here is derived from an EMBL/GenBank/DDBJ whole genome shotgun (WGS) entry which is preliminary data.</text>
</comment>
<reference evidence="8 9" key="1">
    <citation type="submission" date="2019-04" db="EMBL/GenBank/DDBJ databases">
        <title>Streptomyces piniterrae sp. nov., a heliquinomycin-producing actinomycete isolated from rhizosphere soil of Pinus yunnanensis.</title>
        <authorList>
            <person name="Zhuang X."/>
            <person name="Zhao J."/>
        </authorList>
    </citation>
    <scope>NUCLEOTIDE SEQUENCE [LARGE SCALE GENOMIC DNA]</scope>
    <source>
        <strain evidence="9">jys28</strain>
    </source>
</reference>
<evidence type="ECO:0000313" key="9">
    <source>
        <dbReference type="Proteomes" id="UP000308697"/>
    </source>
</evidence>
<gene>
    <name evidence="8" type="ORF">FCH28_30920</name>
</gene>
<evidence type="ECO:0000313" key="8">
    <source>
        <dbReference type="EMBL" id="TJZ44033.1"/>
    </source>
</evidence>
<dbReference type="SUPFAM" id="SSF51905">
    <property type="entry name" value="FAD/NAD(P)-binding domain"/>
    <property type="match status" value="1"/>
</dbReference>
<dbReference type="Pfam" id="PF01494">
    <property type="entry name" value="FAD_binding_3"/>
    <property type="match status" value="1"/>
</dbReference>
<keyword evidence="1 5" id="KW-0285">Flavoprotein</keyword>
<dbReference type="EMBL" id="SUMB01000013">
    <property type="protein sequence ID" value="TJZ44033.1"/>
    <property type="molecule type" value="Genomic_DNA"/>
</dbReference>
<feature type="region of interest" description="Disordered" evidence="6">
    <location>
        <begin position="84"/>
        <end position="104"/>
    </location>
</feature>
<evidence type="ECO:0000256" key="5">
    <source>
        <dbReference type="HAMAP-Rule" id="MF_00845"/>
    </source>
</evidence>
<dbReference type="AlphaFoldDB" id="A0A4U0MT09"/>
<evidence type="ECO:0000256" key="3">
    <source>
        <dbReference type="ARBA" id="ARBA00023002"/>
    </source>
</evidence>
<name>A0A4U0MT09_9ACTN</name>
<comment type="function">
    <text evidence="5">An FAD-requiring monooxygenase active on some tetracycline antibiotic derivatives, which leads to their inactivation. Hydroxylates carbon 11a of tetracycline and some analogs.</text>
</comment>
<comment type="cofactor">
    <cofactor evidence="5">
        <name>FAD</name>
        <dbReference type="ChEBI" id="CHEBI:57692"/>
    </cofactor>
</comment>
<evidence type="ECO:0000256" key="2">
    <source>
        <dbReference type="ARBA" id="ARBA00022827"/>
    </source>
</evidence>
<organism evidence="8 9">
    <name type="scientific">Streptomyces piniterrae</name>
    <dbReference type="NCBI Taxonomy" id="2571125"/>
    <lineage>
        <taxon>Bacteria</taxon>
        <taxon>Bacillati</taxon>
        <taxon>Actinomycetota</taxon>
        <taxon>Actinomycetes</taxon>
        <taxon>Kitasatosporales</taxon>
        <taxon>Streptomycetaceae</taxon>
        <taxon>Streptomyces</taxon>
    </lineage>
</organism>
<keyword evidence="2 5" id="KW-0274">FAD</keyword>
<dbReference type="GO" id="GO:0046677">
    <property type="term" value="P:response to antibiotic"/>
    <property type="evidence" value="ECO:0007669"/>
    <property type="project" value="InterPro"/>
</dbReference>
<comment type="similarity">
    <text evidence="5">Belongs to the aromatic-ring hydroxylase family. TetX subfamily.</text>
</comment>
<keyword evidence="5" id="KW-0963">Cytoplasm</keyword>
<evidence type="ECO:0000256" key="6">
    <source>
        <dbReference type="SAM" id="MobiDB-lite"/>
    </source>
</evidence>